<name>A0A218XE03_PUNGR</name>
<dbReference type="EMBL" id="MTKT01001935">
    <property type="protein sequence ID" value="OWM83173.1"/>
    <property type="molecule type" value="Genomic_DNA"/>
</dbReference>
<dbReference type="Proteomes" id="UP000197138">
    <property type="component" value="Unassembled WGS sequence"/>
</dbReference>
<gene>
    <name evidence="2" type="ORF">CDL15_Pgr011855</name>
    <name evidence="3" type="ORF">CRG98_020938</name>
</gene>
<dbReference type="AlphaFoldDB" id="A0A218XE03"/>
<comment type="caution">
    <text evidence="2">The sequence shown here is derived from an EMBL/GenBank/DDBJ whole genome shotgun (WGS) entry which is preliminary data.</text>
</comment>
<proteinExistence type="predicted"/>
<feature type="region of interest" description="Disordered" evidence="1">
    <location>
        <begin position="1"/>
        <end position="20"/>
    </location>
</feature>
<evidence type="ECO:0000313" key="2">
    <source>
        <dbReference type="EMBL" id="OWM83173.1"/>
    </source>
</evidence>
<sequence length="92" mass="10193">MARRGGFRLPTSKDSWRPAGGWLARRKGPTYLASTWNQLGVGVKPHPRLGTSGRRSYRGAEGVRLFPRMSKLRDPKINQAAVFSSSMSCGFL</sequence>
<accession>A0A218XE03</accession>
<protein>
    <submittedName>
        <fullName evidence="2">Uncharacterized protein</fullName>
    </submittedName>
</protein>
<dbReference type="EMBL" id="PGOL01001353">
    <property type="protein sequence ID" value="PKI58672.1"/>
    <property type="molecule type" value="Genomic_DNA"/>
</dbReference>
<evidence type="ECO:0000313" key="4">
    <source>
        <dbReference type="Proteomes" id="UP000197138"/>
    </source>
</evidence>
<reference evidence="4" key="1">
    <citation type="journal article" date="2017" name="Plant J.">
        <title>The pomegranate (Punica granatum L.) genome and the genomics of punicalagin biosynthesis.</title>
        <authorList>
            <person name="Qin G."/>
            <person name="Xu C."/>
            <person name="Ming R."/>
            <person name="Tang H."/>
            <person name="Guyot R."/>
            <person name="Kramer E.M."/>
            <person name="Hu Y."/>
            <person name="Yi X."/>
            <person name="Qi Y."/>
            <person name="Xu X."/>
            <person name="Gao Z."/>
            <person name="Pan H."/>
            <person name="Jian J."/>
            <person name="Tian Y."/>
            <person name="Yue Z."/>
            <person name="Xu Y."/>
        </authorList>
    </citation>
    <scope>NUCLEOTIDE SEQUENCE [LARGE SCALE GENOMIC DNA]</scope>
    <source>
        <strain evidence="4">cv. Dabenzi</strain>
    </source>
</reference>
<reference evidence="2" key="2">
    <citation type="submission" date="2017-06" db="EMBL/GenBank/DDBJ databases">
        <title>The pomegranate genome and the genomics of punicalagin biosynthesis.</title>
        <authorList>
            <person name="Xu C."/>
        </authorList>
    </citation>
    <scope>NUCLEOTIDE SEQUENCE [LARGE SCALE GENOMIC DNA]</scope>
    <source>
        <tissue evidence="2">Fresh leaf</tissue>
    </source>
</reference>
<dbReference type="Proteomes" id="UP000233551">
    <property type="component" value="Unassembled WGS sequence"/>
</dbReference>
<reference evidence="3 5" key="3">
    <citation type="submission" date="2017-11" db="EMBL/GenBank/DDBJ databases">
        <title>De-novo sequencing of pomegranate (Punica granatum L.) genome.</title>
        <authorList>
            <person name="Akparov Z."/>
            <person name="Amiraslanov A."/>
            <person name="Hajiyeva S."/>
            <person name="Abbasov M."/>
            <person name="Kaur K."/>
            <person name="Hamwieh A."/>
            <person name="Solovyev V."/>
            <person name="Salamov A."/>
            <person name="Braich B."/>
            <person name="Kosarev P."/>
            <person name="Mahmoud A."/>
            <person name="Hajiyev E."/>
            <person name="Babayeva S."/>
            <person name="Izzatullayeva V."/>
            <person name="Mammadov A."/>
            <person name="Mammadov A."/>
            <person name="Sharifova S."/>
            <person name="Ojaghi J."/>
            <person name="Eynullazada K."/>
            <person name="Bayramov B."/>
            <person name="Abdulazimova A."/>
            <person name="Shahmuradov I."/>
        </authorList>
    </citation>
    <scope>NUCLEOTIDE SEQUENCE [LARGE SCALE GENOMIC DNA]</scope>
    <source>
        <strain evidence="3">AG2017</strain>
        <strain evidence="5">cv. AG2017</strain>
        <tissue evidence="3">Leaf</tissue>
    </source>
</reference>
<organism evidence="2 4">
    <name type="scientific">Punica granatum</name>
    <name type="common">Pomegranate</name>
    <dbReference type="NCBI Taxonomy" id="22663"/>
    <lineage>
        <taxon>Eukaryota</taxon>
        <taxon>Viridiplantae</taxon>
        <taxon>Streptophyta</taxon>
        <taxon>Embryophyta</taxon>
        <taxon>Tracheophyta</taxon>
        <taxon>Spermatophyta</taxon>
        <taxon>Magnoliopsida</taxon>
        <taxon>eudicotyledons</taxon>
        <taxon>Gunneridae</taxon>
        <taxon>Pentapetalae</taxon>
        <taxon>rosids</taxon>
        <taxon>malvids</taxon>
        <taxon>Myrtales</taxon>
        <taxon>Lythraceae</taxon>
        <taxon>Punica</taxon>
    </lineage>
</organism>
<keyword evidence="5" id="KW-1185">Reference proteome</keyword>
<evidence type="ECO:0000313" key="3">
    <source>
        <dbReference type="EMBL" id="PKI58672.1"/>
    </source>
</evidence>
<evidence type="ECO:0000313" key="5">
    <source>
        <dbReference type="Proteomes" id="UP000233551"/>
    </source>
</evidence>
<evidence type="ECO:0000256" key="1">
    <source>
        <dbReference type="SAM" id="MobiDB-lite"/>
    </source>
</evidence>